<name>A0A9W9CL81_9PLEO</name>
<evidence type="ECO:0000259" key="2">
    <source>
        <dbReference type="Pfam" id="PF22980"/>
    </source>
</evidence>
<dbReference type="Proteomes" id="UP001140560">
    <property type="component" value="Unassembled WGS sequence"/>
</dbReference>
<evidence type="ECO:0000313" key="4">
    <source>
        <dbReference type="Proteomes" id="UP001140560"/>
    </source>
</evidence>
<keyword evidence="4" id="KW-1185">Reference proteome</keyword>
<feature type="compositionally biased region" description="Low complexity" evidence="1">
    <location>
        <begin position="115"/>
        <end position="129"/>
    </location>
</feature>
<accession>A0A9W9CL81</accession>
<proteinExistence type="predicted"/>
<feature type="compositionally biased region" description="Acidic residues" evidence="1">
    <location>
        <begin position="145"/>
        <end position="156"/>
    </location>
</feature>
<protein>
    <recommendedName>
        <fullName evidence="2">Myb-like DNA-binding domain-containing protein</fullName>
    </recommendedName>
</protein>
<feature type="compositionally biased region" description="Basic residues" evidence="1">
    <location>
        <begin position="161"/>
        <end position="172"/>
    </location>
</feature>
<dbReference type="EMBL" id="JAPEUY010000011">
    <property type="protein sequence ID" value="KAJ4368326.1"/>
    <property type="molecule type" value="Genomic_DNA"/>
</dbReference>
<feature type="region of interest" description="Disordered" evidence="1">
    <location>
        <begin position="288"/>
        <end position="321"/>
    </location>
</feature>
<dbReference type="AlphaFoldDB" id="A0A9W9CL81"/>
<comment type="caution">
    <text evidence="3">The sequence shown here is derived from an EMBL/GenBank/DDBJ whole genome shotgun (WGS) entry which is preliminary data.</text>
</comment>
<gene>
    <name evidence="3" type="ORF">N0V83_006682</name>
</gene>
<sequence>MPTEAENIQYLYLVLTNDGPPSINWDAVGTALDLKKGAVTKRWSRLKQAMEKGEAPGGSTYQFLWLCVKHSTRDKALNWPDIAAKCNTTAGAASKRYSRMKQAFDQGVAAPGSSPTKNTPTKPKATPRSTPKKTPTKAFTASGYDDGEDDDDDDVEATPAPKRKRASPKKKTPALDEQEFKEFKLEPEGEDDDEDAVSSEADKKVNKRAKVGGKAKATPKGTGKRGGNAKTTDVAAAAIQQDYDIPTPTTEATTLIKPEHEDSHMGGDVDADAVADDTFFDAHEAPLGDDLMEDLLASRSGSTDDNRKYSSPPHSRSISPLVLPPASEWAAEWSDLVGRIGNLSSGGPTGGGR</sequence>
<dbReference type="InterPro" id="IPR054505">
    <property type="entry name" value="Myb_DNA-bind_8"/>
</dbReference>
<feature type="domain" description="Myb-like DNA-binding" evidence="2">
    <location>
        <begin position="60"/>
        <end position="105"/>
    </location>
</feature>
<organism evidence="3 4">
    <name type="scientific">Neocucurbitaria cava</name>
    <dbReference type="NCBI Taxonomy" id="798079"/>
    <lineage>
        <taxon>Eukaryota</taxon>
        <taxon>Fungi</taxon>
        <taxon>Dikarya</taxon>
        <taxon>Ascomycota</taxon>
        <taxon>Pezizomycotina</taxon>
        <taxon>Dothideomycetes</taxon>
        <taxon>Pleosporomycetidae</taxon>
        <taxon>Pleosporales</taxon>
        <taxon>Pleosporineae</taxon>
        <taxon>Cucurbitariaceae</taxon>
        <taxon>Neocucurbitaria</taxon>
    </lineage>
</organism>
<feature type="compositionally biased region" description="Acidic residues" evidence="1">
    <location>
        <begin position="188"/>
        <end position="197"/>
    </location>
</feature>
<evidence type="ECO:0000256" key="1">
    <source>
        <dbReference type="SAM" id="MobiDB-lite"/>
    </source>
</evidence>
<evidence type="ECO:0000313" key="3">
    <source>
        <dbReference type="EMBL" id="KAJ4368326.1"/>
    </source>
</evidence>
<feature type="region of interest" description="Disordered" evidence="1">
    <location>
        <begin position="106"/>
        <end position="231"/>
    </location>
</feature>
<feature type="compositionally biased region" description="Basic and acidic residues" evidence="1">
    <location>
        <begin position="178"/>
        <end position="187"/>
    </location>
</feature>
<dbReference type="OrthoDB" id="3944408at2759"/>
<feature type="domain" description="Myb-like DNA-binding" evidence="2">
    <location>
        <begin position="5"/>
        <end position="52"/>
    </location>
</feature>
<dbReference type="Pfam" id="PF22980">
    <property type="entry name" value="Myb_DNA-bind_8"/>
    <property type="match status" value="2"/>
</dbReference>
<reference evidence="3" key="1">
    <citation type="submission" date="2022-10" db="EMBL/GenBank/DDBJ databases">
        <title>Tapping the CABI collections for fungal endophytes: first genome assemblies for Collariella, Neodidymelliopsis, Ascochyta clinopodiicola, Didymella pomorum, Didymosphaeria variabile, Neocosmospora piperis and Neocucurbitaria cava.</title>
        <authorList>
            <person name="Hill R."/>
        </authorList>
    </citation>
    <scope>NUCLEOTIDE SEQUENCE</scope>
    <source>
        <strain evidence="3">IMI 356814</strain>
    </source>
</reference>